<organism evidence="2 3">
    <name type="scientific">Edaphochlamys debaryana</name>
    <dbReference type="NCBI Taxonomy" id="47281"/>
    <lineage>
        <taxon>Eukaryota</taxon>
        <taxon>Viridiplantae</taxon>
        <taxon>Chlorophyta</taxon>
        <taxon>core chlorophytes</taxon>
        <taxon>Chlorophyceae</taxon>
        <taxon>CS clade</taxon>
        <taxon>Chlamydomonadales</taxon>
        <taxon>Chlamydomonadales incertae sedis</taxon>
        <taxon>Edaphochlamys</taxon>
    </lineage>
</organism>
<keyword evidence="1" id="KW-0812">Transmembrane</keyword>
<keyword evidence="3" id="KW-1185">Reference proteome</keyword>
<proteinExistence type="predicted"/>
<evidence type="ECO:0000313" key="2">
    <source>
        <dbReference type="EMBL" id="KAG2482804.1"/>
    </source>
</evidence>
<keyword evidence="1" id="KW-0472">Membrane</keyword>
<reference evidence="2" key="1">
    <citation type="journal article" date="2020" name="bioRxiv">
        <title>Comparative genomics of Chlamydomonas.</title>
        <authorList>
            <person name="Craig R.J."/>
            <person name="Hasan A.R."/>
            <person name="Ness R.W."/>
            <person name="Keightley P.D."/>
        </authorList>
    </citation>
    <scope>NUCLEOTIDE SEQUENCE</scope>
    <source>
        <strain evidence="2">CCAP 11/70</strain>
    </source>
</reference>
<dbReference type="EMBL" id="JAEHOE010000201">
    <property type="protein sequence ID" value="KAG2482804.1"/>
    <property type="molecule type" value="Genomic_DNA"/>
</dbReference>
<dbReference type="AlphaFoldDB" id="A0A835XG74"/>
<dbReference type="Proteomes" id="UP000612055">
    <property type="component" value="Unassembled WGS sequence"/>
</dbReference>
<comment type="caution">
    <text evidence="2">The sequence shown here is derived from an EMBL/GenBank/DDBJ whole genome shotgun (WGS) entry which is preliminary data.</text>
</comment>
<sequence>MGEDAARAKRSAHVCAMLVSQLSVLDGRVTAESLGRTIDSMPKHKVHDIIDRTLESLERHLEAAEEPGHALDRALDLAELAARHHLPQKLLLLLLAMGMPPKQLLAMDPGVVLGGLMLLAAAPVSFVGGVSSMLSVLAGAVKPAHQAKTKEVMA</sequence>
<evidence type="ECO:0000313" key="3">
    <source>
        <dbReference type="Proteomes" id="UP000612055"/>
    </source>
</evidence>
<protein>
    <submittedName>
        <fullName evidence="2">Uncharacterized protein</fullName>
    </submittedName>
</protein>
<feature type="transmembrane region" description="Helical" evidence="1">
    <location>
        <begin position="90"/>
        <end position="107"/>
    </location>
</feature>
<keyword evidence="1" id="KW-1133">Transmembrane helix</keyword>
<evidence type="ECO:0000256" key="1">
    <source>
        <dbReference type="SAM" id="Phobius"/>
    </source>
</evidence>
<gene>
    <name evidence="2" type="ORF">HYH03_018294</name>
</gene>
<feature type="transmembrane region" description="Helical" evidence="1">
    <location>
        <begin position="113"/>
        <end position="141"/>
    </location>
</feature>
<accession>A0A835XG74</accession>
<name>A0A835XG74_9CHLO</name>